<dbReference type="NCBIfam" id="TIGR02531">
    <property type="entry name" value="yecD_yerC"/>
    <property type="match status" value="1"/>
</dbReference>
<protein>
    <submittedName>
        <fullName evidence="1">DNA-binding transcriptional regulator</fullName>
    </submittedName>
</protein>
<dbReference type="InterPro" id="IPR038116">
    <property type="entry name" value="TrpR-like_sf"/>
</dbReference>
<reference evidence="2" key="1">
    <citation type="submission" date="2016-05" db="EMBL/GenBank/DDBJ databases">
        <authorList>
            <person name="Holder M.E."/>
            <person name="Ajami N.J."/>
            <person name="Petrosino J.F."/>
        </authorList>
    </citation>
    <scope>NUCLEOTIDE SEQUENCE [LARGE SCALE GENOMIC DNA]</scope>
    <source>
        <strain evidence="2">ATCC 700696</strain>
    </source>
</reference>
<dbReference type="SUPFAM" id="SSF48295">
    <property type="entry name" value="TrpR-like"/>
    <property type="match status" value="1"/>
</dbReference>
<dbReference type="InterPro" id="IPR000831">
    <property type="entry name" value="Trp_repress"/>
</dbReference>
<name>A0A223AQ65_9FIRM</name>
<dbReference type="AlphaFoldDB" id="A0A223AQ65"/>
<dbReference type="PIRSF" id="PIRSF012508">
    <property type="entry name" value="YerC"/>
    <property type="match status" value="1"/>
</dbReference>
<proteinExistence type="predicted"/>
<dbReference type="Proteomes" id="UP000214689">
    <property type="component" value="Chromosome"/>
</dbReference>
<sequence>MNKVESRWLQNFVDAILSLETEEECIKFFEDICTIKEFQDLAHRLEVARLLTDGKVFNEISKLTGASSATITRVNKCLMYGEGGYKTVLDKNNNFEENGDTEEQK</sequence>
<dbReference type="InterPro" id="IPR010921">
    <property type="entry name" value="Trp_repressor/repl_initiator"/>
</dbReference>
<dbReference type="Pfam" id="PF01371">
    <property type="entry name" value="Trp_repressor"/>
    <property type="match status" value="1"/>
</dbReference>
<dbReference type="PANTHER" id="PTHR40080:SF1">
    <property type="entry name" value="TRPR-LIKE PROTEIN YERC_YECD"/>
    <property type="match status" value="1"/>
</dbReference>
<evidence type="ECO:0000313" key="2">
    <source>
        <dbReference type="Proteomes" id="UP000214689"/>
    </source>
</evidence>
<dbReference type="RefSeq" id="WP_094233310.1">
    <property type="nucleotide sequence ID" value="NZ_CP016199.1"/>
</dbReference>
<dbReference type="OrthoDB" id="2874807at2"/>
<dbReference type="PANTHER" id="PTHR40080">
    <property type="entry name" value="LMO1763 PROTEIN"/>
    <property type="match status" value="1"/>
</dbReference>
<gene>
    <name evidence="1" type="ORF">AXF17_00465</name>
</gene>
<keyword evidence="2" id="KW-1185">Reference proteome</keyword>
<dbReference type="EMBL" id="CP016199">
    <property type="protein sequence ID" value="ASS37095.1"/>
    <property type="molecule type" value="Genomic_DNA"/>
</dbReference>
<dbReference type="GO" id="GO:0003700">
    <property type="term" value="F:DNA-binding transcription factor activity"/>
    <property type="evidence" value="ECO:0007669"/>
    <property type="project" value="InterPro"/>
</dbReference>
<accession>A0A223AQ65</accession>
<dbReference type="Gene3D" id="1.10.1270.10">
    <property type="entry name" value="TrpR-like"/>
    <property type="match status" value="1"/>
</dbReference>
<evidence type="ECO:0000313" key="1">
    <source>
        <dbReference type="EMBL" id="ASS37095.1"/>
    </source>
</evidence>
<dbReference type="InterPro" id="IPR013368">
    <property type="entry name" value="YecD_YerC"/>
</dbReference>
<organism evidence="1 2">
    <name type="scientific">Mogibacterium pumilum</name>
    <dbReference type="NCBI Taxonomy" id="86332"/>
    <lineage>
        <taxon>Bacteria</taxon>
        <taxon>Bacillati</taxon>
        <taxon>Bacillota</taxon>
        <taxon>Clostridia</taxon>
        <taxon>Peptostreptococcales</taxon>
        <taxon>Anaerovoracaceae</taxon>
        <taxon>Mogibacterium</taxon>
    </lineage>
</organism>
<dbReference type="GO" id="GO:0043565">
    <property type="term" value="F:sequence-specific DNA binding"/>
    <property type="evidence" value="ECO:0007669"/>
    <property type="project" value="InterPro"/>
</dbReference>
<keyword evidence="1" id="KW-0238">DNA-binding</keyword>